<keyword evidence="4" id="KW-1185">Reference proteome</keyword>
<evidence type="ECO:0000313" key="4">
    <source>
        <dbReference type="Proteomes" id="UP000075880"/>
    </source>
</evidence>
<dbReference type="AlphaFoldDB" id="A0AAG5CVL9"/>
<feature type="compositionally biased region" description="Basic and acidic residues" evidence="2">
    <location>
        <begin position="126"/>
        <end position="137"/>
    </location>
</feature>
<evidence type="ECO:0000256" key="1">
    <source>
        <dbReference type="SAM" id="Coils"/>
    </source>
</evidence>
<name>A0AAG5CVL9_ANOAO</name>
<accession>A0AAG5CVL9</accession>
<keyword evidence="1" id="KW-0175">Coiled coil</keyword>
<feature type="compositionally biased region" description="Polar residues" evidence="2">
    <location>
        <begin position="105"/>
        <end position="125"/>
    </location>
</feature>
<feature type="coiled-coil region" evidence="1">
    <location>
        <begin position="210"/>
        <end position="237"/>
    </location>
</feature>
<dbReference type="EnsemblMetazoa" id="ENSAATROPT003005">
    <property type="protein sequence ID" value="ENSAATROPP002882"/>
    <property type="gene ID" value="ENSAATROPG002380"/>
</dbReference>
<evidence type="ECO:0000256" key="2">
    <source>
        <dbReference type="SAM" id="MobiDB-lite"/>
    </source>
</evidence>
<proteinExistence type="predicted"/>
<evidence type="ECO:0000313" key="3">
    <source>
        <dbReference type="EnsemblMetazoa" id="ENSAATROPP002882"/>
    </source>
</evidence>
<reference evidence="3" key="1">
    <citation type="submission" date="2024-04" db="UniProtKB">
        <authorList>
            <consortium name="EnsemblMetazoa"/>
        </authorList>
    </citation>
    <scope>IDENTIFICATION</scope>
    <source>
        <strain evidence="3">EBRO</strain>
    </source>
</reference>
<protein>
    <submittedName>
        <fullName evidence="3">Uncharacterized protein</fullName>
    </submittedName>
</protein>
<feature type="region of interest" description="Disordered" evidence="2">
    <location>
        <begin position="105"/>
        <end position="139"/>
    </location>
</feature>
<sequence length="388" mass="44709">MHSAQLNPLKRSSSGNVSRKTIIPYTGEAVQQMGHHTRKIRRISRNNTVLSIENTRETIPEADGLNALKASRCRWSSAENLTYELENLSLNNKITAVVELPLRTQQPEQGTISPENASNLNAPENQSKDAKPSKVEELTSSDRYCSMIPLLYPSHVQPTHEEKDSNPSQRKPSRKPVKKSDRSTSQRPIPQEELGQSLRSSELSTVLVAMEEMKQSLKFLLVRVDNLERSRQEEKELNKESVIQLKEELNNFKIAMEKQPETTKMEQTENLFFSRISKSFGRKSGTRFRRSYLKSDEDGPIADKEHVHHLYNEPQYHSISIADEFANDETSNNLSRADTVPNSTEDLEQDRIEFGSYCDGSERDDEVPKGKERSRWRIFRRWFKLYQN</sequence>
<feature type="region of interest" description="Disordered" evidence="2">
    <location>
        <begin position="155"/>
        <end position="199"/>
    </location>
</feature>
<dbReference type="Proteomes" id="UP000075880">
    <property type="component" value="Unassembled WGS sequence"/>
</dbReference>
<organism evidence="3 4">
    <name type="scientific">Anopheles atroparvus</name>
    <name type="common">European mosquito</name>
    <dbReference type="NCBI Taxonomy" id="41427"/>
    <lineage>
        <taxon>Eukaryota</taxon>
        <taxon>Metazoa</taxon>
        <taxon>Ecdysozoa</taxon>
        <taxon>Arthropoda</taxon>
        <taxon>Hexapoda</taxon>
        <taxon>Insecta</taxon>
        <taxon>Pterygota</taxon>
        <taxon>Neoptera</taxon>
        <taxon>Endopterygota</taxon>
        <taxon>Diptera</taxon>
        <taxon>Nematocera</taxon>
        <taxon>Culicoidea</taxon>
        <taxon>Culicidae</taxon>
        <taxon>Anophelinae</taxon>
        <taxon>Anopheles</taxon>
    </lineage>
</organism>